<feature type="region of interest" description="Disordered" evidence="1">
    <location>
        <begin position="16"/>
        <end position="63"/>
    </location>
</feature>
<comment type="caution">
    <text evidence="3">The sequence shown here is derived from an EMBL/GenBank/DDBJ whole genome shotgun (WGS) entry which is preliminary data.</text>
</comment>
<sequence length="147" mass="16769">MAHRLMMHHQPHNHEALEYSDDGSSHSSDSDSFIVPDSEGDDGNSLPQTPTVPQSTLSQRYRRIRPVERSAFLEVEDDRFSGSDESPTPYTRHRDVDSGSRGQHRLHFLSSRLEALAEAIEDMAADIEDIKYEIYDILGGFLQDKRR</sequence>
<feature type="region of interest" description="Disordered" evidence="1">
    <location>
        <begin position="75"/>
        <end position="102"/>
    </location>
</feature>
<keyword evidence="4" id="KW-1185">Reference proteome</keyword>
<evidence type="ECO:0000256" key="1">
    <source>
        <dbReference type="SAM" id="MobiDB-lite"/>
    </source>
</evidence>
<reference evidence="3 4" key="1">
    <citation type="submission" date="2016-06" db="EMBL/GenBank/DDBJ databases">
        <title>Living apart together: crosstalk between the core and supernumerary genomes in a fungal plant pathogen.</title>
        <authorList>
            <person name="Vanheule A."/>
            <person name="Audenaert K."/>
            <person name="Warris S."/>
            <person name="Van De Geest H."/>
            <person name="Schijlen E."/>
            <person name="Hofte M."/>
            <person name="De Saeger S."/>
            <person name="Haesaert G."/>
            <person name="Waalwijk C."/>
            <person name="Van Der Lee T."/>
        </authorList>
    </citation>
    <scope>NUCLEOTIDE SEQUENCE [LARGE SCALE GENOMIC DNA]</scope>
    <source>
        <strain evidence="3 4">2516</strain>
    </source>
</reference>
<evidence type="ECO:0000313" key="2">
    <source>
        <dbReference type="EMBL" id="OBS15320.1"/>
    </source>
</evidence>
<gene>
    <name evidence="3" type="ORF">FPOA_13402</name>
    <name evidence="2" type="ORF">FPOA_13826</name>
</gene>
<protein>
    <submittedName>
        <fullName evidence="3">Uncharacterized protein</fullName>
    </submittedName>
</protein>
<dbReference type="AlphaFoldDB" id="A0A1B8A5U9"/>
<evidence type="ECO:0000313" key="3">
    <source>
        <dbReference type="EMBL" id="OBS15841.1"/>
    </source>
</evidence>
<feature type="compositionally biased region" description="Polar residues" evidence="1">
    <location>
        <begin position="45"/>
        <end position="59"/>
    </location>
</feature>
<accession>A0A1B8A5U9</accession>
<dbReference type="EMBL" id="LYXU01000162">
    <property type="protein sequence ID" value="OBS15320.1"/>
    <property type="molecule type" value="Genomic_DNA"/>
</dbReference>
<name>A0A1B8A5U9_FUSPO</name>
<dbReference type="EMBL" id="LYXU01000128">
    <property type="protein sequence ID" value="OBS15841.1"/>
    <property type="molecule type" value="Genomic_DNA"/>
</dbReference>
<proteinExistence type="predicted"/>
<evidence type="ECO:0000313" key="4">
    <source>
        <dbReference type="Proteomes" id="UP000091967"/>
    </source>
</evidence>
<organism evidence="3 4">
    <name type="scientific">Fusarium poae</name>
    <dbReference type="NCBI Taxonomy" id="36050"/>
    <lineage>
        <taxon>Eukaryota</taxon>
        <taxon>Fungi</taxon>
        <taxon>Dikarya</taxon>
        <taxon>Ascomycota</taxon>
        <taxon>Pezizomycotina</taxon>
        <taxon>Sordariomycetes</taxon>
        <taxon>Hypocreomycetidae</taxon>
        <taxon>Hypocreales</taxon>
        <taxon>Nectriaceae</taxon>
        <taxon>Fusarium</taxon>
    </lineage>
</organism>
<dbReference type="Proteomes" id="UP000091967">
    <property type="component" value="Unassembled WGS sequence"/>
</dbReference>